<dbReference type="EMBL" id="JAUEDK010000004">
    <property type="protein sequence ID" value="MDN0073887.1"/>
    <property type="molecule type" value="Genomic_DNA"/>
</dbReference>
<dbReference type="SUPFAM" id="SSF47240">
    <property type="entry name" value="Ferritin-like"/>
    <property type="match status" value="1"/>
</dbReference>
<dbReference type="Proteomes" id="UP001168540">
    <property type="component" value="Unassembled WGS sequence"/>
</dbReference>
<dbReference type="InterPro" id="IPR012348">
    <property type="entry name" value="RNR-like"/>
</dbReference>
<gene>
    <name evidence="1" type="ORF">QU481_03145</name>
</gene>
<dbReference type="InterPro" id="IPR009078">
    <property type="entry name" value="Ferritin-like_SF"/>
</dbReference>
<name>A0ABT7XJC0_9NEIS</name>
<reference evidence="1" key="1">
    <citation type="submission" date="2023-06" db="EMBL/GenBank/DDBJ databases">
        <authorList>
            <person name="Zhang S."/>
        </authorList>
    </citation>
    <scope>NUCLEOTIDE SEQUENCE</scope>
    <source>
        <strain evidence="1">SG2303</strain>
    </source>
</reference>
<dbReference type="CDD" id="cd00657">
    <property type="entry name" value="Ferritin_like"/>
    <property type="match status" value="1"/>
</dbReference>
<protein>
    <submittedName>
        <fullName evidence="1">Ferritin-like domain-containing protein</fullName>
    </submittedName>
</protein>
<dbReference type="Gene3D" id="1.10.620.20">
    <property type="entry name" value="Ribonucleotide Reductase, subunit A"/>
    <property type="match status" value="1"/>
</dbReference>
<organism evidence="1 2">
    <name type="scientific">Crenobacter oryzisoli</name>
    <dbReference type="NCBI Taxonomy" id="3056844"/>
    <lineage>
        <taxon>Bacteria</taxon>
        <taxon>Pseudomonadati</taxon>
        <taxon>Pseudomonadota</taxon>
        <taxon>Betaproteobacteria</taxon>
        <taxon>Neisseriales</taxon>
        <taxon>Neisseriaceae</taxon>
        <taxon>Crenobacter</taxon>
    </lineage>
</organism>
<accession>A0ABT7XJC0</accession>
<sequence>MYKQANTVPGWDLSQIPLDSIEVSRVKPQEDLFYLVTAASFIESGADLYTGNLAGYFDGDDEVTDWLTNRWQVEEMRHGRALRAYVCHVWPEFDWERAFAAFFADYARQCIVDAFEPTRALELAARCVVETGTSTFYQALAAQAVEPVLAGITTRIRADEISHFKHFYRYFRAYREREAPGRLRVLAAVGRRMGEARSGDGECALRHAFEVRQPEMQGDRAAFQALNKRLGQQMKRHYPVEMAVKMLLKPLDLPPRFAHALQGPLTRALSLALH</sequence>
<dbReference type="RefSeq" id="WP_289828435.1">
    <property type="nucleotide sequence ID" value="NZ_JAUEDK010000004.1"/>
</dbReference>
<evidence type="ECO:0000313" key="2">
    <source>
        <dbReference type="Proteomes" id="UP001168540"/>
    </source>
</evidence>
<keyword evidence="2" id="KW-1185">Reference proteome</keyword>
<proteinExistence type="predicted"/>
<evidence type="ECO:0000313" key="1">
    <source>
        <dbReference type="EMBL" id="MDN0073887.1"/>
    </source>
</evidence>
<comment type="caution">
    <text evidence="1">The sequence shown here is derived from an EMBL/GenBank/DDBJ whole genome shotgun (WGS) entry which is preliminary data.</text>
</comment>